<evidence type="ECO:0000256" key="1">
    <source>
        <dbReference type="ARBA" id="ARBA00022723"/>
    </source>
</evidence>
<dbReference type="InterPro" id="IPR045189">
    <property type="entry name" value="UBR4-like"/>
</dbReference>
<reference evidence="8" key="1">
    <citation type="submission" date="2016-06" db="UniProtKB">
        <authorList>
            <consortium name="WormBaseParasite"/>
        </authorList>
    </citation>
    <scope>IDENTIFICATION</scope>
</reference>
<dbReference type="AlphaFoldDB" id="A0A183D8Q3"/>
<evidence type="ECO:0000313" key="6">
    <source>
        <dbReference type="EMBL" id="VDK48981.1"/>
    </source>
</evidence>
<evidence type="ECO:0000313" key="7">
    <source>
        <dbReference type="Proteomes" id="UP000271098"/>
    </source>
</evidence>
<dbReference type="PANTHER" id="PTHR21725:SF1">
    <property type="entry name" value="E3 UBIQUITIN-PROTEIN LIGASE UBR4"/>
    <property type="match status" value="1"/>
</dbReference>
<keyword evidence="3" id="KW-0862">Zinc</keyword>
<gene>
    <name evidence="6" type="ORF">GPUH_LOCUS5094</name>
</gene>
<feature type="zinc finger region" description="UBR-type" evidence="4">
    <location>
        <begin position="85"/>
        <end position="151"/>
    </location>
</feature>
<name>A0A183D8Q3_9BILA</name>
<dbReference type="GO" id="GO:0008270">
    <property type="term" value="F:zinc ion binding"/>
    <property type="evidence" value="ECO:0007669"/>
    <property type="project" value="UniProtKB-KW"/>
</dbReference>
<dbReference type="WBParaSite" id="GPUH_0000510101-mRNA-1">
    <property type="protein sequence ID" value="GPUH_0000510101-mRNA-1"/>
    <property type="gene ID" value="GPUH_0000510101"/>
</dbReference>
<keyword evidence="7" id="KW-1185">Reference proteome</keyword>
<evidence type="ECO:0000256" key="2">
    <source>
        <dbReference type="ARBA" id="ARBA00022771"/>
    </source>
</evidence>
<dbReference type="InterPro" id="IPR003126">
    <property type="entry name" value="Znf_UBR"/>
</dbReference>
<dbReference type="Pfam" id="PF02207">
    <property type="entry name" value="zf-UBR"/>
    <property type="match status" value="1"/>
</dbReference>
<keyword evidence="2" id="KW-0863">Zinc-finger</keyword>
<evidence type="ECO:0000259" key="5">
    <source>
        <dbReference type="PROSITE" id="PS51157"/>
    </source>
</evidence>
<evidence type="ECO:0000256" key="4">
    <source>
        <dbReference type="PROSITE-ProRule" id="PRU00508"/>
    </source>
</evidence>
<dbReference type="OrthoDB" id="5826322at2759"/>
<dbReference type="SMART" id="SM00396">
    <property type="entry name" value="ZnF_UBR1"/>
    <property type="match status" value="1"/>
</dbReference>
<dbReference type="Proteomes" id="UP000271098">
    <property type="component" value="Unassembled WGS sequence"/>
</dbReference>
<organism evidence="8">
    <name type="scientific">Gongylonema pulchrum</name>
    <dbReference type="NCBI Taxonomy" id="637853"/>
    <lineage>
        <taxon>Eukaryota</taxon>
        <taxon>Metazoa</taxon>
        <taxon>Ecdysozoa</taxon>
        <taxon>Nematoda</taxon>
        <taxon>Chromadorea</taxon>
        <taxon>Rhabditida</taxon>
        <taxon>Spirurina</taxon>
        <taxon>Spiruromorpha</taxon>
        <taxon>Spiruroidea</taxon>
        <taxon>Gongylonematidae</taxon>
        <taxon>Gongylonema</taxon>
    </lineage>
</organism>
<dbReference type="PANTHER" id="PTHR21725">
    <property type="entry name" value="E3 UBIQUITIN-PROTEIN LIGASE UBR4"/>
    <property type="match status" value="1"/>
</dbReference>
<feature type="domain" description="UBR-type" evidence="5">
    <location>
        <begin position="85"/>
        <end position="151"/>
    </location>
</feature>
<dbReference type="EMBL" id="UYRT01010326">
    <property type="protein sequence ID" value="VDK48981.1"/>
    <property type="molecule type" value="Genomic_DNA"/>
</dbReference>
<keyword evidence="1" id="KW-0479">Metal-binding</keyword>
<evidence type="ECO:0000313" key="8">
    <source>
        <dbReference type="WBParaSite" id="GPUH_0000510101-mRNA-1"/>
    </source>
</evidence>
<accession>A0A183D8Q3</accession>
<protein>
    <submittedName>
        <fullName evidence="8">UBR-type domain-containing protein</fullName>
    </submittedName>
</protein>
<evidence type="ECO:0000256" key="3">
    <source>
        <dbReference type="ARBA" id="ARBA00022833"/>
    </source>
</evidence>
<sequence length="152" mass="16814">MVRFTFFFFQILKGSKDVSTAQISSVAYAFSFLCNLLDYVDALCRALCPSAMARELSEDVTLPNIVPKHIVTKQMASNTRTRALPLCTFAATGKRFAEQHWYNCFTCNMINGEGVCSVCAVNCHRGHDLAYSKYGSFFCDCGAKGCEALKSV</sequence>
<proteinExistence type="predicted"/>
<dbReference type="PROSITE" id="PS51157">
    <property type="entry name" value="ZF_UBR"/>
    <property type="match status" value="1"/>
</dbReference>
<reference evidence="6 7" key="2">
    <citation type="submission" date="2018-11" db="EMBL/GenBank/DDBJ databases">
        <authorList>
            <consortium name="Pathogen Informatics"/>
        </authorList>
    </citation>
    <scope>NUCLEOTIDE SEQUENCE [LARGE SCALE GENOMIC DNA]</scope>
</reference>